<feature type="binding site" evidence="1">
    <location>
        <position position="267"/>
    </location>
    <ligand>
        <name>Mg(2+)</name>
        <dbReference type="ChEBI" id="CHEBI:18420"/>
        <label>1</label>
    </ligand>
</feature>
<dbReference type="Proteomes" id="UP000474967">
    <property type="component" value="Unassembled WGS sequence"/>
</dbReference>
<dbReference type="InterPro" id="IPR050792">
    <property type="entry name" value="ADP-ribosylglycohydrolase"/>
</dbReference>
<dbReference type="SUPFAM" id="SSF101478">
    <property type="entry name" value="ADP-ribosylglycohydrolase"/>
    <property type="match status" value="1"/>
</dbReference>
<feature type="binding site" evidence="1">
    <location>
        <position position="50"/>
    </location>
    <ligand>
        <name>Mg(2+)</name>
        <dbReference type="ChEBI" id="CHEBI:18420"/>
        <label>1</label>
    </ligand>
</feature>
<name>A0A6L9Y1W6_9MICO</name>
<evidence type="ECO:0000313" key="2">
    <source>
        <dbReference type="EMBL" id="NEN07682.1"/>
    </source>
</evidence>
<dbReference type="InterPro" id="IPR036705">
    <property type="entry name" value="Ribosyl_crysJ1_sf"/>
</dbReference>
<comment type="cofactor">
    <cofactor evidence="1">
        <name>Mg(2+)</name>
        <dbReference type="ChEBI" id="CHEBI:18420"/>
    </cofactor>
    <text evidence="1">Binds 2 magnesium ions per subunit.</text>
</comment>
<dbReference type="Pfam" id="PF03747">
    <property type="entry name" value="ADP_ribosyl_GH"/>
    <property type="match status" value="1"/>
</dbReference>
<dbReference type="AlphaFoldDB" id="A0A6L9Y1W6"/>
<dbReference type="PANTHER" id="PTHR16222:SF12">
    <property type="entry name" value="ADP-RIBOSYLGLYCOHYDROLASE-RELATED"/>
    <property type="match status" value="1"/>
</dbReference>
<reference evidence="2 3" key="1">
    <citation type="journal article" date="2014" name="J. Microbiol.">
        <title>Diaminobutyricibacter tongyongensis gen. nov., sp. nov. and Homoserinibacter gongjuensis gen. nov., sp. nov. belong to the family Microbacteriaceae.</title>
        <authorList>
            <person name="Kim S.J."/>
            <person name="Ahn J.H."/>
            <person name="Weon H.Y."/>
            <person name="Hamada M."/>
            <person name="Suzuki K."/>
            <person name="Kwon S.W."/>
        </authorList>
    </citation>
    <scope>NUCLEOTIDE SEQUENCE [LARGE SCALE GENOMIC DNA]</scope>
    <source>
        <strain evidence="2 3">NBRC 108724</strain>
    </source>
</reference>
<keyword evidence="1" id="KW-0479">Metal-binding</keyword>
<feature type="binding site" evidence="1">
    <location>
        <position position="269"/>
    </location>
    <ligand>
        <name>Mg(2+)</name>
        <dbReference type="ChEBI" id="CHEBI:18420"/>
        <label>1</label>
    </ligand>
</feature>
<gene>
    <name evidence="2" type="ORF">G3T36_17640</name>
</gene>
<feature type="binding site" evidence="1">
    <location>
        <position position="52"/>
    </location>
    <ligand>
        <name>Mg(2+)</name>
        <dbReference type="ChEBI" id="CHEBI:18420"/>
        <label>1</label>
    </ligand>
</feature>
<sequence>MITEDIRQRFVSVVIAARVGDAMGTPTEGLTVEEIDAQYGWVTDFEGDGTDDSLMATILAETLKRTEGRASSDDWAVDILRNRPEIKLKKDKFFVSVIQLVEKLNIGYRPSTVAVGNMASSSSAMCIWPVALANAAQPFEAGKQAYELARLIHVNDVDHCTDAAAVLAASIAAALRPGTSVTEAIEAGLAVIRPQSGSVFKRVLMDAIDLAAAAESFDQFRSEYHARFSRPEMCDSLETVPAALAIAILANGNVQTAVEYGANFGGDTDTIASMVGALCGALDPSIPSAWLETLGPEAVGSAEGVADDLLTTARARVASRFRGLETAKNMLGSL</sequence>
<accession>A0A6L9Y1W6</accession>
<keyword evidence="3" id="KW-1185">Reference proteome</keyword>
<evidence type="ECO:0008006" key="4">
    <source>
        <dbReference type="Google" id="ProtNLM"/>
    </source>
</evidence>
<feature type="binding site" evidence="1">
    <location>
        <position position="270"/>
    </location>
    <ligand>
        <name>Mg(2+)</name>
        <dbReference type="ChEBI" id="CHEBI:18420"/>
        <label>1</label>
    </ligand>
</feature>
<protein>
    <recommendedName>
        <fullName evidence="4">ADP-ribosylglycohydrolase family protein</fullName>
    </recommendedName>
</protein>
<evidence type="ECO:0000256" key="1">
    <source>
        <dbReference type="PIRSR" id="PIRSR605502-1"/>
    </source>
</evidence>
<dbReference type="Gene3D" id="1.10.4080.10">
    <property type="entry name" value="ADP-ribosylation/Crystallin J1"/>
    <property type="match status" value="1"/>
</dbReference>
<dbReference type="PANTHER" id="PTHR16222">
    <property type="entry name" value="ADP-RIBOSYLGLYCOHYDROLASE"/>
    <property type="match status" value="1"/>
</dbReference>
<organism evidence="2 3">
    <name type="scientific">Leifsonia tongyongensis</name>
    <dbReference type="NCBI Taxonomy" id="1268043"/>
    <lineage>
        <taxon>Bacteria</taxon>
        <taxon>Bacillati</taxon>
        <taxon>Actinomycetota</taxon>
        <taxon>Actinomycetes</taxon>
        <taxon>Micrococcales</taxon>
        <taxon>Microbacteriaceae</taxon>
        <taxon>Leifsonia</taxon>
    </lineage>
</organism>
<keyword evidence="1" id="KW-0460">Magnesium</keyword>
<feature type="binding site" evidence="1">
    <location>
        <position position="51"/>
    </location>
    <ligand>
        <name>Mg(2+)</name>
        <dbReference type="ChEBI" id="CHEBI:18420"/>
        <label>1</label>
    </ligand>
</feature>
<dbReference type="GO" id="GO:0046872">
    <property type="term" value="F:metal ion binding"/>
    <property type="evidence" value="ECO:0007669"/>
    <property type="project" value="UniProtKB-KW"/>
</dbReference>
<evidence type="ECO:0000313" key="3">
    <source>
        <dbReference type="Proteomes" id="UP000474967"/>
    </source>
</evidence>
<proteinExistence type="predicted"/>
<dbReference type="RefSeq" id="WP_163291181.1">
    <property type="nucleotide sequence ID" value="NZ_JAAGWY010000005.1"/>
</dbReference>
<comment type="caution">
    <text evidence="2">The sequence shown here is derived from an EMBL/GenBank/DDBJ whole genome shotgun (WGS) entry which is preliminary data.</text>
</comment>
<dbReference type="EMBL" id="JAAGWY010000005">
    <property type="protein sequence ID" value="NEN07682.1"/>
    <property type="molecule type" value="Genomic_DNA"/>
</dbReference>
<dbReference type="InterPro" id="IPR005502">
    <property type="entry name" value="Ribosyl_crysJ1"/>
</dbReference>